<comment type="caution">
    <text evidence="1">The sequence shown here is derived from an EMBL/GenBank/DDBJ whole genome shotgun (WGS) entry which is preliminary data.</text>
</comment>
<dbReference type="AlphaFoldDB" id="A0AAW0CKF5"/>
<accession>A0AAW0CKF5</accession>
<evidence type="ECO:0000313" key="2">
    <source>
        <dbReference type="Proteomes" id="UP001383192"/>
    </source>
</evidence>
<dbReference type="EMBL" id="JAYKXP010000041">
    <property type="protein sequence ID" value="KAK7038961.1"/>
    <property type="molecule type" value="Genomic_DNA"/>
</dbReference>
<proteinExistence type="predicted"/>
<protein>
    <submittedName>
        <fullName evidence="1">Uncharacterized protein</fullName>
    </submittedName>
</protein>
<keyword evidence="2" id="KW-1185">Reference proteome</keyword>
<evidence type="ECO:0000313" key="1">
    <source>
        <dbReference type="EMBL" id="KAK7038961.1"/>
    </source>
</evidence>
<organism evidence="1 2">
    <name type="scientific">Paramarasmius palmivorus</name>
    <dbReference type="NCBI Taxonomy" id="297713"/>
    <lineage>
        <taxon>Eukaryota</taxon>
        <taxon>Fungi</taxon>
        <taxon>Dikarya</taxon>
        <taxon>Basidiomycota</taxon>
        <taxon>Agaricomycotina</taxon>
        <taxon>Agaricomycetes</taxon>
        <taxon>Agaricomycetidae</taxon>
        <taxon>Agaricales</taxon>
        <taxon>Marasmiineae</taxon>
        <taxon>Marasmiaceae</taxon>
        <taxon>Paramarasmius</taxon>
    </lineage>
</organism>
<gene>
    <name evidence="1" type="ORF">VNI00_010353</name>
</gene>
<sequence length="272" mass="30871">MIDTNHTQKQKVLSLLGRYFAADEIEWFLQHLLNSKAVIVGSTVLEALDLLEVARTSRGLDILVPKGKTIVLSTFIASKGFDSFSAEIYRHYEPFCKAVTTFRKPSVESITLIECDQESVWPHVLACPTTASATIMSATYIVILYPELTMRKLSLTRRTNFPPTQRDDVFHTRMICHGFHAFLSNNAPELEGILNVCPGTVRRLRGGRGIAGMCWSEPPQRMSYDEDFLALAWRSNFTKGDVGYMWQFHTRCNEEGCKYKRMNTLPGLDGYE</sequence>
<dbReference type="Proteomes" id="UP001383192">
    <property type="component" value="Unassembled WGS sequence"/>
</dbReference>
<name>A0AAW0CKF5_9AGAR</name>
<reference evidence="1 2" key="1">
    <citation type="submission" date="2024-01" db="EMBL/GenBank/DDBJ databases">
        <title>A draft genome for a cacao thread blight-causing isolate of Paramarasmius palmivorus.</title>
        <authorList>
            <person name="Baruah I.K."/>
            <person name="Bukari Y."/>
            <person name="Amoako-Attah I."/>
            <person name="Meinhardt L.W."/>
            <person name="Bailey B.A."/>
            <person name="Cohen S.P."/>
        </authorList>
    </citation>
    <scope>NUCLEOTIDE SEQUENCE [LARGE SCALE GENOMIC DNA]</scope>
    <source>
        <strain evidence="1 2">GH-12</strain>
    </source>
</reference>